<reference evidence="6" key="1">
    <citation type="submission" date="2024-07" db="EMBL/GenBank/DDBJ databases">
        <title>Identification and characteristics of an arsenic-resistant bacterial isolate, which belongs to a novel species.</title>
        <authorList>
            <person name="Juszczyk A."/>
            <person name="Kowalczyk A."/>
            <person name="Was K."/>
            <person name="Kosowicz W."/>
            <person name="Budzyn A."/>
            <person name="Latowski D."/>
        </authorList>
    </citation>
    <scope>NUCLEOTIDE SEQUENCE</scope>
    <source>
        <strain evidence="6">As8PL</strain>
    </source>
</reference>
<keyword evidence="3" id="KW-0418">Kinase</keyword>
<dbReference type="NCBIfam" id="NF040608">
    <property type="entry name" value="division_SteA"/>
    <property type="match status" value="1"/>
</dbReference>
<dbReference type="GO" id="GO:0005524">
    <property type="term" value="F:ATP binding"/>
    <property type="evidence" value="ECO:0007669"/>
    <property type="project" value="UniProtKB-KW"/>
</dbReference>
<dbReference type="InterPro" id="IPR047795">
    <property type="entry name" value="Put_SteA-like"/>
</dbReference>
<evidence type="ECO:0000256" key="4">
    <source>
        <dbReference type="ARBA" id="ARBA00022840"/>
    </source>
</evidence>
<dbReference type="GO" id="GO:0004788">
    <property type="term" value="F:thiamine diphosphokinase activity"/>
    <property type="evidence" value="ECO:0007669"/>
    <property type="project" value="InterPro"/>
</dbReference>
<dbReference type="SUPFAM" id="SSF63999">
    <property type="entry name" value="Thiamin pyrophosphokinase, catalytic domain"/>
    <property type="match status" value="1"/>
</dbReference>
<dbReference type="Pfam" id="PF01973">
    <property type="entry name" value="MptE-like"/>
    <property type="match status" value="1"/>
</dbReference>
<feature type="domain" description="6-hydroxymethylpterin diphosphokinase MptE-like" evidence="5">
    <location>
        <begin position="165"/>
        <end position="297"/>
    </location>
</feature>
<proteinExistence type="predicted"/>
<evidence type="ECO:0000259" key="5">
    <source>
        <dbReference type="Pfam" id="PF01973"/>
    </source>
</evidence>
<dbReference type="GO" id="GO:0016301">
    <property type="term" value="F:kinase activity"/>
    <property type="evidence" value="ECO:0007669"/>
    <property type="project" value="UniProtKB-KW"/>
</dbReference>
<dbReference type="RefSeq" id="WP_368503865.1">
    <property type="nucleotide sequence ID" value="NZ_CP162551.1"/>
</dbReference>
<dbReference type="InterPro" id="IPR002826">
    <property type="entry name" value="MptE-like"/>
</dbReference>
<evidence type="ECO:0000256" key="2">
    <source>
        <dbReference type="ARBA" id="ARBA00022741"/>
    </source>
</evidence>
<name>A0AB39BRN6_9BACI</name>
<accession>A0AB39BRN6</accession>
<keyword evidence="1" id="KW-0808">Transferase</keyword>
<sequence length="374" mass="41870">MSKVIMGQIYEHKQTKKLIHHIPKGAIAFVWHEDLDCVSVNGLIDCGVKAVVNGSTSMTGRYDHSNVLTLLEAGVSVFDVVNLKAKDKILEGEEVLIIENTLYIKKEGEFCELAMIAPYDEEVIFQLKGLARASYGQRFDDFLSNTIQYAKKEQMKFIHNPILPNELELLNEKEVVIVARGGNYEKDLAYLKKSFVKQKLIILAVDGAADCLLKMGMKPDFIIGDMDSVSEDSLMCGAVLICHQYQDGRSPASKRVESLGLPYQLVSLIGTSEDMAIQAAFWSRAKHIYLVGCRFGMKDFLEKGRAGMASSVLTRIQAGDCLTDLKGIHKLKQNRTFASHRWLKETEQSLNEVIGKVLIEGKGWLRKKGALRHE</sequence>
<evidence type="ECO:0000256" key="3">
    <source>
        <dbReference type="ARBA" id="ARBA00022777"/>
    </source>
</evidence>
<dbReference type="AlphaFoldDB" id="A0AB39BRN6"/>
<dbReference type="InterPro" id="IPR036759">
    <property type="entry name" value="TPK_catalytic_sf"/>
</dbReference>
<keyword evidence="2" id="KW-0547">Nucleotide-binding</keyword>
<evidence type="ECO:0000313" key="6">
    <source>
        <dbReference type="EMBL" id="XDI36418.1"/>
    </source>
</evidence>
<evidence type="ECO:0000256" key="1">
    <source>
        <dbReference type="ARBA" id="ARBA00022679"/>
    </source>
</evidence>
<dbReference type="EMBL" id="CP162551">
    <property type="protein sequence ID" value="XDI36418.1"/>
    <property type="molecule type" value="Genomic_DNA"/>
</dbReference>
<gene>
    <name evidence="6" type="primary">steA</name>
    <name evidence="6" type="ORF">AB3N04_17300</name>
</gene>
<keyword evidence="4" id="KW-0067">ATP-binding</keyword>
<protein>
    <submittedName>
        <fullName evidence="6">Cytokinetic ring protein SteA</fullName>
    </submittedName>
</protein>
<dbReference type="GO" id="GO:0009229">
    <property type="term" value="P:thiamine diphosphate biosynthetic process"/>
    <property type="evidence" value="ECO:0007669"/>
    <property type="project" value="InterPro"/>
</dbReference>
<dbReference type="Gene3D" id="3.40.50.10240">
    <property type="entry name" value="Thiamin pyrophosphokinase, catalytic domain"/>
    <property type="match status" value="1"/>
</dbReference>
<organism evidence="6">
    <name type="scientific">Alkalihalophilus sp. As8PL</name>
    <dbReference type="NCBI Taxonomy" id="3237103"/>
    <lineage>
        <taxon>Bacteria</taxon>
        <taxon>Bacillati</taxon>
        <taxon>Bacillota</taxon>
        <taxon>Bacilli</taxon>
        <taxon>Bacillales</taxon>
        <taxon>Bacillaceae</taxon>
        <taxon>Alkalihalophilus</taxon>
    </lineage>
</organism>